<dbReference type="RefSeq" id="WP_184200007.1">
    <property type="nucleotide sequence ID" value="NZ_JACIIV010000016.1"/>
</dbReference>
<feature type="compositionally biased region" description="Pro residues" evidence="1">
    <location>
        <begin position="44"/>
        <end position="53"/>
    </location>
</feature>
<organism evidence="2 3">
    <name type="scientific">Polymorphobacter multimanifer</name>
    <dbReference type="NCBI Taxonomy" id="1070431"/>
    <lineage>
        <taxon>Bacteria</taxon>
        <taxon>Pseudomonadati</taxon>
        <taxon>Pseudomonadota</taxon>
        <taxon>Alphaproteobacteria</taxon>
        <taxon>Sphingomonadales</taxon>
        <taxon>Sphingosinicellaceae</taxon>
        <taxon>Polymorphobacter</taxon>
    </lineage>
</organism>
<feature type="region of interest" description="Disordered" evidence="1">
    <location>
        <begin position="1"/>
        <end position="23"/>
    </location>
</feature>
<dbReference type="Proteomes" id="UP000538147">
    <property type="component" value="Unassembled WGS sequence"/>
</dbReference>
<proteinExistence type="predicted"/>
<evidence type="ECO:0008006" key="4">
    <source>
        <dbReference type="Google" id="ProtNLM"/>
    </source>
</evidence>
<evidence type="ECO:0000313" key="3">
    <source>
        <dbReference type="Proteomes" id="UP000538147"/>
    </source>
</evidence>
<dbReference type="PANTHER" id="PTHR48125:SF12">
    <property type="entry name" value="AT HOOK TRANSCRIPTION FACTOR FAMILY-RELATED"/>
    <property type="match status" value="1"/>
</dbReference>
<protein>
    <recommendedName>
        <fullName evidence="4">Antifreeze protein</fullName>
    </recommendedName>
</protein>
<accession>A0A841L6D0</accession>
<keyword evidence="3" id="KW-1185">Reference proteome</keyword>
<evidence type="ECO:0000256" key="1">
    <source>
        <dbReference type="SAM" id="MobiDB-lite"/>
    </source>
</evidence>
<dbReference type="AlphaFoldDB" id="A0A841L6D0"/>
<gene>
    <name evidence="2" type="ORF">FHS79_002352</name>
</gene>
<dbReference type="EMBL" id="JACIIV010000016">
    <property type="protein sequence ID" value="MBB6228167.1"/>
    <property type="molecule type" value="Genomic_DNA"/>
</dbReference>
<name>A0A841L6D0_9SPHN</name>
<reference evidence="2 3" key="1">
    <citation type="submission" date="2020-08" db="EMBL/GenBank/DDBJ databases">
        <title>Genomic Encyclopedia of Type Strains, Phase IV (KMG-IV): sequencing the most valuable type-strain genomes for metagenomic binning, comparative biology and taxonomic classification.</title>
        <authorList>
            <person name="Goeker M."/>
        </authorList>
    </citation>
    <scope>NUCLEOTIDE SEQUENCE [LARGE SCALE GENOMIC DNA]</scope>
    <source>
        <strain evidence="2 3">DSM 102189</strain>
    </source>
</reference>
<feature type="region of interest" description="Disordered" evidence="1">
    <location>
        <begin position="39"/>
        <end position="119"/>
    </location>
</feature>
<evidence type="ECO:0000313" key="2">
    <source>
        <dbReference type="EMBL" id="MBB6228167.1"/>
    </source>
</evidence>
<sequence>MGETPSPRTPAPRSPVPRTASARRGLLLVATAALLVTPVVGQQPEPPPAPAPSPRSLLPEAFRQSDEGQTEAAPLPGVAPPPPVGAAAPEVLSGDALLQPPLDGVELPGTAEAPDPFANDPVLDARMTGVLDTASGGWGNAVFAGSDGRYLAALARRIDAPVASRWASIGLRRALITRATAPSRIRAGDWVAARAWLLLRMGEIDAASLLISRLPVEAHTSNTTRIAGQVALAAGDLGALCPIARAGRQASADTMWELAMGMCAALEGDDISAAALFDSLRNRQTGISAFDVRLGERIAVVAGGGGRATNIEWSEAPRITPYRYGVSMAAGVQVPADRLTSLGAGRHGWFVRQPALAPAVRLASLGPAAVQGSLSVQEFVSGIAALAPDDADTSRGARLRQAFAGAGPVQRVAAMKAIWDESAEGMTIEAARYAGLLQTAPAAARLPVSASVAADSADIIASLLAAGNTARARSWWRVASEADAPVRARAWALLAVSGGIAPTADAFSDWQDATNADDRSAARLLAALAGLGLARESGWNGLKDDLLPKAETSWSRAISAAGTARRPGEVAILTATGLQGAWADVPALHLWRITEALTRAGRVQDARLIAAEALTRA</sequence>
<comment type="caution">
    <text evidence="2">The sequence shown here is derived from an EMBL/GenBank/DDBJ whole genome shotgun (WGS) entry which is preliminary data.</text>
</comment>
<dbReference type="PANTHER" id="PTHR48125">
    <property type="entry name" value="LP07818P1"/>
    <property type="match status" value="1"/>
</dbReference>